<keyword evidence="2" id="KW-0378">Hydrolase</keyword>
<gene>
    <name evidence="6" type="ORF">Q8791_19855</name>
</gene>
<evidence type="ECO:0000256" key="3">
    <source>
        <dbReference type="ARBA" id="ARBA00023326"/>
    </source>
</evidence>
<feature type="region of interest" description="Disordered" evidence="4">
    <location>
        <begin position="591"/>
        <end position="610"/>
    </location>
</feature>
<dbReference type="InterPro" id="IPR050964">
    <property type="entry name" value="Striated_Muscle_Regulatory"/>
</dbReference>
<keyword evidence="3" id="KW-0119">Carbohydrate metabolism</keyword>
<sequence length="742" mass="74593">MVDPSSDSAARAPSAPRPAPLRRWARAVGERTRSHASGITVSLLAAAVVSSVLGTGAVGRADEMSDGTVWLWTSPVGEAVRVNGNNAAVDLVASLPEAAGVDVQVVQNDEYLLLYDPATGKVTSVDLRRMGFSGVLELGGGGDFGLVLGEDTAAVIDRATGEIKAVDPATLQPTGATLNVPAPLTGGAFDESDTLWLGVPTQGTAVGVRIQDEDAAITETLAVAEPGADIAMTVLDDGALVTDPEGDRVVAVRADGDPVVTDAPVELEGARMPTRTHGDVVAVTLPESGEVLTVTDPAGSADIGHFDVGEGGGTATAYEGRVYVPFPDEGRVRVFDAQGAELNPVSLPGAEGPLELEVREGRLYINSPHTGVAAIIDPDGKATVVDKADPPPGPGDADGGAPAPQPLPGGNVEEQPETEGAVPDPGAEAPEPGADAGPPEEPAAPASDPTPAGAGEQDDEPDAGEAPGAPTPVSVTAGDGSAFLSWPEAYSPDAPVDEYQVTWEGGRVTVGGDELDTEVTGLTNGSTYRFMVRAVNSHGTGPAAQTAEIVPGPQAPDAPAEVTATASGSGTATVSWSAVEGANDYLVATRAHSGDNPSDRTSGQTSVDVAGLSPGATYTFTVTARTEGMVSGESTDSAPLTMPEVQLAAPSSVSHAVSGENVTVTWAQVEGAAEYTITPRGDGGLGAVTVTGSSAGGGQLSHTIARGATGRCYSFTVVAVGADGTAADSSTSSQSRCEQEFR</sequence>
<dbReference type="Gene3D" id="2.60.40.10">
    <property type="entry name" value="Immunoglobulins"/>
    <property type="match status" value="3"/>
</dbReference>
<dbReference type="PANTHER" id="PTHR13817:SF166">
    <property type="entry name" value="NEURONAL IGCAM-RELATED"/>
    <property type="match status" value="1"/>
</dbReference>
<keyword evidence="7" id="KW-1185">Reference proteome</keyword>
<dbReference type="CDD" id="cd00063">
    <property type="entry name" value="FN3"/>
    <property type="match status" value="2"/>
</dbReference>
<keyword evidence="1" id="KW-0677">Repeat</keyword>
<evidence type="ECO:0000259" key="5">
    <source>
        <dbReference type="PROSITE" id="PS50853"/>
    </source>
</evidence>
<feature type="domain" description="Fibronectin type-III" evidence="5">
    <location>
        <begin position="558"/>
        <end position="645"/>
    </location>
</feature>
<evidence type="ECO:0000256" key="4">
    <source>
        <dbReference type="SAM" id="MobiDB-lite"/>
    </source>
</evidence>
<feature type="domain" description="Fibronectin type-III" evidence="5">
    <location>
        <begin position="466"/>
        <end position="554"/>
    </location>
</feature>
<dbReference type="InterPro" id="IPR003961">
    <property type="entry name" value="FN3_dom"/>
</dbReference>
<dbReference type="Proteomes" id="UP001356095">
    <property type="component" value="Unassembled WGS sequence"/>
</dbReference>
<evidence type="ECO:0000313" key="7">
    <source>
        <dbReference type="Proteomes" id="UP001356095"/>
    </source>
</evidence>
<dbReference type="SUPFAM" id="SSF49265">
    <property type="entry name" value="Fibronectin type III"/>
    <property type="match status" value="2"/>
</dbReference>
<dbReference type="InterPro" id="IPR013783">
    <property type="entry name" value="Ig-like_fold"/>
</dbReference>
<dbReference type="EMBL" id="JAUZMY010000020">
    <property type="protein sequence ID" value="MEE2039479.1"/>
    <property type="molecule type" value="Genomic_DNA"/>
</dbReference>
<keyword evidence="3" id="KW-0624">Polysaccharide degradation</keyword>
<dbReference type="RefSeq" id="WP_330093251.1">
    <property type="nucleotide sequence ID" value="NZ_JAUZMY010000020.1"/>
</dbReference>
<accession>A0ABU7KC23</accession>
<dbReference type="SMART" id="SM00060">
    <property type="entry name" value="FN3"/>
    <property type="match status" value="3"/>
</dbReference>
<feature type="compositionally biased region" description="Low complexity" evidence="4">
    <location>
        <begin position="419"/>
        <end position="455"/>
    </location>
</feature>
<name>A0ABU7KC23_9ACTN</name>
<comment type="caution">
    <text evidence="6">The sequence shown here is derived from an EMBL/GenBank/DDBJ whole genome shotgun (WGS) entry which is preliminary data.</text>
</comment>
<evidence type="ECO:0000256" key="1">
    <source>
        <dbReference type="ARBA" id="ARBA00022737"/>
    </source>
</evidence>
<feature type="region of interest" description="Disordered" evidence="4">
    <location>
        <begin position="1"/>
        <end position="20"/>
    </location>
</feature>
<dbReference type="SUPFAM" id="SSF101898">
    <property type="entry name" value="NHL repeat"/>
    <property type="match status" value="1"/>
</dbReference>
<feature type="region of interest" description="Disordered" evidence="4">
    <location>
        <begin position="373"/>
        <end position="480"/>
    </location>
</feature>
<dbReference type="InterPro" id="IPR036116">
    <property type="entry name" value="FN3_sf"/>
</dbReference>
<feature type="compositionally biased region" description="Low complexity" evidence="4">
    <location>
        <begin position="1"/>
        <end position="14"/>
    </location>
</feature>
<reference evidence="6 7" key="1">
    <citation type="submission" date="2023-08" db="EMBL/GenBank/DDBJ databases">
        <authorList>
            <person name="Girao M."/>
            <person name="Carvalho M.F."/>
        </authorList>
    </citation>
    <scope>NUCLEOTIDE SEQUENCE [LARGE SCALE GENOMIC DNA]</scope>
    <source>
        <strain evidence="6 7">CT-R113</strain>
    </source>
</reference>
<feature type="compositionally biased region" description="Basic and acidic residues" evidence="4">
    <location>
        <begin position="378"/>
        <end position="389"/>
    </location>
</feature>
<dbReference type="Pfam" id="PF00041">
    <property type="entry name" value="fn3"/>
    <property type="match status" value="2"/>
</dbReference>
<evidence type="ECO:0000313" key="6">
    <source>
        <dbReference type="EMBL" id="MEE2039479.1"/>
    </source>
</evidence>
<dbReference type="PROSITE" id="PS50853">
    <property type="entry name" value="FN3"/>
    <property type="match status" value="2"/>
</dbReference>
<dbReference type="PANTHER" id="PTHR13817">
    <property type="entry name" value="TITIN"/>
    <property type="match status" value="1"/>
</dbReference>
<proteinExistence type="predicted"/>
<organism evidence="6 7">
    <name type="scientific">Nocardiopsis codii</name>
    <dbReference type="NCBI Taxonomy" id="3065942"/>
    <lineage>
        <taxon>Bacteria</taxon>
        <taxon>Bacillati</taxon>
        <taxon>Actinomycetota</taxon>
        <taxon>Actinomycetes</taxon>
        <taxon>Streptosporangiales</taxon>
        <taxon>Nocardiopsidaceae</taxon>
        <taxon>Nocardiopsis</taxon>
    </lineage>
</organism>
<protein>
    <submittedName>
        <fullName evidence="6">Fibronectin type III domain-containing protein</fullName>
    </submittedName>
</protein>
<feature type="compositionally biased region" description="Polar residues" evidence="4">
    <location>
        <begin position="595"/>
        <end position="607"/>
    </location>
</feature>
<evidence type="ECO:0000256" key="2">
    <source>
        <dbReference type="ARBA" id="ARBA00023295"/>
    </source>
</evidence>
<keyword evidence="2" id="KW-0326">Glycosidase</keyword>